<comment type="similarity">
    <text evidence="1">Belongs to the glycosyl hydrolase 16 family.</text>
</comment>
<keyword evidence="2" id="KW-1133">Transmembrane helix</keyword>
<evidence type="ECO:0000313" key="4">
    <source>
        <dbReference type="EMBL" id="OCL03038.1"/>
    </source>
</evidence>
<evidence type="ECO:0000313" key="5">
    <source>
        <dbReference type="Proteomes" id="UP000250140"/>
    </source>
</evidence>
<feature type="domain" description="GH16" evidence="3">
    <location>
        <begin position="56"/>
        <end position="371"/>
    </location>
</feature>
<dbReference type="PANTHER" id="PTHR10963:SF55">
    <property type="entry name" value="GLYCOSIDE HYDROLASE FAMILY 16 PROTEIN"/>
    <property type="match status" value="1"/>
</dbReference>
<dbReference type="Proteomes" id="UP000250140">
    <property type="component" value="Unassembled WGS sequence"/>
</dbReference>
<organism evidence="4 5">
    <name type="scientific">Glonium stellatum</name>
    <dbReference type="NCBI Taxonomy" id="574774"/>
    <lineage>
        <taxon>Eukaryota</taxon>
        <taxon>Fungi</taxon>
        <taxon>Dikarya</taxon>
        <taxon>Ascomycota</taxon>
        <taxon>Pezizomycotina</taxon>
        <taxon>Dothideomycetes</taxon>
        <taxon>Pleosporomycetidae</taxon>
        <taxon>Gloniales</taxon>
        <taxon>Gloniaceae</taxon>
        <taxon>Glonium</taxon>
    </lineage>
</organism>
<dbReference type="Gene3D" id="2.60.120.200">
    <property type="match status" value="1"/>
</dbReference>
<dbReference type="PROSITE" id="PS51762">
    <property type="entry name" value="GH16_2"/>
    <property type="match status" value="1"/>
</dbReference>
<dbReference type="GO" id="GO:0004553">
    <property type="term" value="F:hydrolase activity, hydrolyzing O-glycosyl compounds"/>
    <property type="evidence" value="ECO:0007669"/>
    <property type="project" value="InterPro"/>
</dbReference>
<reference evidence="4 5" key="1">
    <citation type="journal article" date="2016" name="Nat. Commun.">
        <title>Ectomycorrhizal ecology is imprinted in the genome of the dominant symbiotic fungus Cenococcum geophilum.</title>
        <authorList>
            <consortium name="DOE Joint Genome Institute"/>
            <person name="Peter M."/>
            <person name="Kohler A."/>
            <person name="Ohm R.A."/>
            <person name="Kuo A."/>
            <person name="Krutzmann J."/>
            <person name="Morin E."/>
            <person name="Arend M."/>
            <person name="Barry K.W."/>
            <person name="Binder M."/>
            <person name="Choi C."/>
            <person name="Clum A."/>
            <person name="Copeland A."/>
            <person name="Grisel N."/>
            <person name="Haridas S."/>
            <person name="Kipfer T."/>
            <person name="LaButti K."/>
            <person name="Lindquist E."/>
            <person name="Lipzen A."/>
            <person name="Maire R."/>
            <person name="Meier B."/>
            <person name="Mihaltcheva S."/>
            <person name="Molinier V."/>
            <person name="Murat C."/>
            <person name="Poggeler S."/>
            <person name="Quandt C.A."/>
            <person name="Sperisen C."/>
            <person name="Tritt A."/>
            <person name="Tisserant E."/>
            <person name="Crous P.W."/>
            <person name="Henrissat B."/>
            <person name="Nehls U."/>
            <person name="Egli S."/>
            <person name="Spatafora J.W."/>
            <person name="Grigoriev I.V."/>
            <person name="Martin F.M."/>
        </authorList>
    </citation>
    <scope>NUCLEOTIDE SEQUENCE [LARGE SCALE GENOMIC DNA]</scope>
    <source>
        <strain evidence="4 5">CBS 207.34</strain>
    </source>
</reference>
<evidence type="ECO:0000256" key="2">
    <source>
        <dbReference type="SAM" id="Phobius"/>
    </source>
</evidence>
<sequence length="404" mass="45353">MQEIKQRRLKSARLVGPYEKPWLEGSPYRRRELWDKFILWGCIAAGFCIGGALCYLSYAKVPRHEFCLIMDDHFDNLDNWEYEIQTGGFGVGAFDWTTNDPQNSYVSNNELHIVPTLTLESTAITPDELVNGYTLNLTLHGGCTSNVSTDCGVTSNSTSGVIINPVRSARLTTKGKKTITYGRIEVVAKMPAGDWLWPAIWMMPQDSVYGPWPRSGEMDLFESRGNNPKHYGGGINTAISTLHWGLNLETDMFQLTSFSTILRRSDYSKGFHTFGMEWTENYIYTYIDSRLVRVISVGFGGQNMWQRSGLSSGRYSAQDPWSQTGRDNTPFDQAFYLILNVAVGGTGGYFQDGVGGKPWVDWDVTTAARDFWMANATWLKTWAPGEGRGMTVKSVKMWQLGACA</sequence>
<accession>A0A8E2EQW6</accession>
<dbReference type="InterPro" id="IPR050546">
    <property type="entry name" value="Glycosyl_Hydrlase_16"/>
</dbReference>
<protein>
    <submittedName>
        <fullName evidence="4">Glycoside hydrolase family 16 protein</fullName>
    </submittedName>
</protein>
<feature type="transmembrane region" description="Helical" evidence="2">
    <location>
        <begin position="37"/>
        <end position="58"/>
    </location>
</feature>
<evidence type="ECO:0000259" key="3">
    <source>
        <dbReference type="PROSITE" id="PS51762"/>
    </source>
</evidence>
<keyword evidence="2" id="KW-0812">Transmembrane</keyword>
<dbReference type="EMBL" id="KV750823">
    <property type="protein sequence ID" value="OCL03038.1"/>
    <property type="molecule type" value="Genomic_DNA"/>
</dbReference>
<dbReference type="PANTHER" id="PTHR10963">
    <property type="entry name" value="GLYCOSYL HYDROLASE-RELATED"/>
    <property type="match status" value="1"/>
</dbReference>
<dbReference type="GO" id="GO:0005975">
    <property type="term" value="P:carbohydrate metabolic process"/>
    <property type="evidence" value="ECO:0007669"/>
    <property type="project" value="InterPro"/>
</dbReference>
<name>A0A8E2EQW6_9PEZI</name>
<dbReference type="OrthoDB" id="4781at2759"/>
<dbReference type="Pfam" id="PF00722">
    <property type="entry name" value="Glyco_hydro_16"/>
    <property type="match status" value="1"/>
</dbReference>
<dbReference type="InterPro" id="IPR000757">
    <property type="entry name" value="Beta-glucanase-like"/>
</dbReference>
<dbReference type="AlphaFoldDB" id="A0A8E2EQW6"/>
<dbReference type="SUPFAM" id="SSF49899">
    <property type="entry name" value="Concanavalin A-like lectins/glucanases"/>
    <property type="match status" value="1"/>
</dbReference>
<dbReference type="InterPro" id="IPR013320">
    <property type="entry name" value="ConA-like_dom_sf"/>
</dbReference>
<keyword evidence="2" id="KW-0472">Membrane</keyword>
<evidence type="ECO:0000256" key="1">
    <source>
        <dbReference type="ARBA" id="ARBA00006865"/>
    </source>
</evidence>
<proteinExistence type="inferred from homology"/>
<gene>
    <name evidence="4" type="ORF">AOQ84DRAFT_348304</name>
</gene>
<keyword evidence="4" id="KW-0378">Hydrolase</keyword>
<keyword evidence="5" id="KW-1185">Reference proteome</keyword>